<sequence length="137" mass="15363">MAKVKVANISELQSYDNNDFEENDLASPTGTDRNCEDDNCTPLDDLITLLKHSGDTSMETQTEVSMDFIAPEFEDLPVEDTQGLAYVAGWVLKNIGTPDCDNCRNILFSRDATPRHLLTTFKEVDNLQRLKYAGDQL</sequence>
<dbReference type="AlphaFoldDB" id="A0A8J6LFL2"/>
<evidence type="ECO:0000256" key="1">
    <source>
        <dbReference type="SAM" id="MobiDB-lite"/>
    </source>
</evidence>
<keyword evidence="3" id="KW-1185">Reference proteome</keyword>
<evidence type="ECO:0000313" key="3">
    <source>
        <dbReference type="Proteomes" id="UP000719412"/>
    </source>
</evidence>
<proteinExistence type="predicted"/>
<dbReference type="Proteomes" id="UP000719412">
    <property type="component" value="Unassembled WGS sequence"/>
</dbReference>
<organism evidence="2 3">
    <name type="scientific">Tenebrio molitor</name>
    <name type="common">Yellow mealworm beetle</name>
    <dbReference type="NCBI Taxonomy" id="7067"/>
    <lineage>
        <taxon>Eukaryota</taxon>
        <taxon>Metazoa</taxon>
        <taxon>Ecdysozoa</taxon>
        <taxon>Arthropoda</taxon>
        <taxon>Hexapoda</taxon>
        <taxon>Insecta</taxon>
        <taxon>Pterygota</taxon>
        <taxon>Neoptera</taxon>
        <taxon>Endopterygota</taxon>
        <taxon>Coleoptera</taxon>
        <taxon>Polyphaga</taxon>
        <taxon>Cucujiformia</taxon>
        <taxon>Tenebrionidae</taxon>
        <taxon>Tenebrio</taxon>
    </lineage>
</organism>
<reference evidence="2" key="2">
    <citation type="submission" date="2021-08" db="EMBL/GenBank/DDBJ databases">
        <authorList>
            <person name="Eriksson T."/>
        </authorList>
    </citation>
    <scope>NUCLEOTIDE SEQUENCE</scope>
    <source>
        <strain evidence="2">Stoneville</strain>
        <tissue evidence="2">Whole head</tissue>
    </source>
</reference>
<dbReference type="EMBL" id="JABDTM020018047">
    <property type="protein sequence ID" value="KAH0818272.1"/>
    <property type="molecule type" value="Genomic_DNA"/>
</dbReference>
<feature type="region of interest" description="Disordered" evidence="1">
    <location>
        <begin position="18"/>
        <end position="37"/>
    </location>
</feature>
<name>A0A8J6LFL2_TENMO</name>
<reference evidence="2" key="1">
    <citation type="journal article" date="2020" name="J Insects Food Feed">
        <title>The yellow mealworm (Tenebrio molitor) genome: a resource for the emerging insects as food and feed industry.</title>
        <authorList>
            <person name="Eriksson T."/>
            <person name="Andere A."/>
            <person name="Kelstrup H."/>
            <person name="Emery V."/>
            <person name="Picard C."/>
        </authorList>
    </citation>
    <scope>NUCLEOTIDE SEQUENCE</scope>
    <source>
        <strain evidence="2">Stoneville</strain>
        <tissue evidence="2">Whole head</tissue>
    </source>
</reference>
<accession>A0A8J6LFL2</accession>
<gene>
    <name evidence="2" type="ORF">GEV33_004519</name>
</gene>
<evidence type="ECO:0000313" key="2">
    <source>
        <dbReference type="EMBL" id="KAH0818272.1"/>
    </source>
</evidence>
<protein>
    <submittedName>
        <fullName evidence="2">Uncharacterized protein</fullName>
    </submittedName>
</protein>
<comment type="caution">
    <text evidence="2">The sequence shown here is derived from an EMBL/GenBank/DDBJ whole genome shotgun (WGS) entry which is preliminary data.</text>
</comment>